<keyword evidence="12" id="KW-1133">Transmembrane helix</keyword>
<feature type="compositionally biased region" description="Acidic residues" evidence="11">
    <location>
        <begin position="295"/>
        <end position="324"/>
    </location>
</feature>
<dbReference type="EC" id="3.1.3.48" evidence="4"/>
<dbReference type="Gene3D" id="3.90.190.10">
    <property type="entry name" value="Protein tyrosine phosphatase superfamily"/>
    <property type="match status" value="1"/>
</dbReference>
<evidence type="ECO:0000256" key="9">
    <source>
        <dbReference type="ARBA" id="ARBA00023136"/>
    </source>
</evidence>
<name>A0ABP0G877_CLALP</name>
<evidence type="ECO:0000256" key="7">
    <source>
        <dbReference type="ARBA" id="ARBA00022824"/>
    </source>
</evidence>
<dbReference type="Proteomes" id="UP001642483">
    <property type="component" value="Unassembled WGS sequence"/>
</dbReference>
<feature type="coiled-coil region" evidence="10">
    <location>
        <begin position="398"/>
        <end position="425"/>
    </location>
</feature>
<keyword evidence="12" id="KW-0812">Transmembrane</keyword>
<evidence type="ECO:0000259" key="14">
    <source>
        <dbReference type="PROSITE" id="PS50056"/>
    </source>
</evidence>
<dbReference type="PIRSF" id="PIRSF000926">
    <property type="entry name" value="Tyr-Ptase_nr1"/>
    <property type="match status" value="1"/>
</dbReference>
<keyword evidence="9 12" id="KW-0472">Membrane</keyword>
<evidence type="ECO:0000259" key="13">
    <source>
        <dbReference type="PROSITE" id="PS50055"/>
    </source>
</evidence>
<organism evidence="15 16">
    <name type="scientific">Clavelina lepadiformis</name>
    <name type="common">Light-bulb sea squirt</name>
    <name type="synonym">Ascidia lepadiformis</name>
    <dbReference type="NCBI Taxonomy" id="159417"/>
    <lineage>
        <taxon>Eukaryota</taxon>
        <taxon>Metazoa</taxon>
        <taxon>Chordata</taxon>
        <taxon>Tunicata</taxon>
        <taxon>Ascidiacea</taxon>
        <taxon>Aplousobranchia</taxon>
        <taxon>Clavelinidae</taxon>
        <taxon>Clavelina</taxon>
    </lineage>
</organism>
<evidence type="ECO:0000256" key="8">
    <source>
        <dbReference type="ARBA" id="ARBA00022912"/>
    </source>
</evidence>
<dbReference type="CDD" id="cd14545">
    <property type="entry name" value="PTPc-N1_2"/>
    <property type="match status" value="1"/>
</dbReference>
<evidence type="ECO:0000313" key="15">
    <source>
        <dbReference type="EMBL" id="CAK8687078.1"/>
    </source>
</evidence>
<evidence type="ECO:0000256" key="3">
    <source>
        <dbReference type="ARBA" id="ARBA00009701"/>
    </source>
</evidence>
<evidence type="ECO:0000256" key="10">
    <source>
        <dbReference type="SAM" id="Coils"/>
    </source>
</evidence>
<reference evidence="15 16" key="1">
    <citation type="submission" date="2024-02" db="EMBL/GenBank/DDBJ databases">
        <authorList>
            <person name="Daric V."/>
            <person name="Darras S."/>
        </authorList>
    </citation>
    <scope>NUCLEOTIDE SEQUENCE [LARGE SCALE GENOMIC DNA]</scope>
</reference>
<dbReference type="InterPro" id="IPR016130">
    <property type="entry name" value="Tyr_Pase_AS"/>
</dbReference>
<dbReference type="PROSITE" id="PS50055">
    <property type="entry name" value="TYR_PHOSPHATASE_PTP"/>
    <property type="match status" value="1"/>
</dbReference>
<comment type="subcellular location">
    <subcellularLocation>
        <location evidence="2">Endomembrane system</location>
    </subcellularLocation>
    <subcellularLocation>
        <location evidence="1">Endoplasmic reticulum</location>
    </subcellularLocation>
</comment>
<dbReference type="PRINTS" id="PR00700">
    <property type="entry name" value="PRTYPHPHTASE"/>
</dbReference>
<dbReference type="Pfam" id="PF00102">
    <property type="entry name" value="Y_phosphatase"/>
    <property type="match status" value="1"/>
</dbReference>
<evidence type="ECO:0000256" key="4">
    <source>
        <dbReference type="ARBA" id="ARBA00013064"/>
    </source>
</evidence>
<evidence type="ECO:0000256" key="2">
    <source>
        <dbReference type="ARBA" id="ARBA00004308"/>
    </source>
</evidence>
<keyword evidence="16" id="KW-1185">Reference proteome</keyword>
<feature type="transmembrane region" description="Helical" evidence="12">
    <location>
        <begin position="431"/>
        <end position="450"/>
    </location>
</feature>
<feature type="domain" description="Tyrosine specific protein phosphatases" evidence="14">
    <location>
        <begin position="202"/>
        <end position="275"/>
    </location>
</feature>
<evidence type="ECO:0000313" key="16">
    <source>
        <dbReference type="Proteomes" id="UP001642483"/>
    </source>
</evidence>
<feature type="compositionally biased region" description="Acidic residues" evidence="11">
    <location>
        <begin position="337"/>
        <end position="348"/>
    </location>
</feature>
<comment type="similarity">
    <text evidence="3">Belongs to the protein-tyrosine phosphatase family. Non-receptor class 1 subfamily.</text>
</comment>
<feature type="region of interest" description="Disordered" evidence="11">
    <location>
        <begin position="291"/>
        <end position="391"/>
    </location>
</feature>
<dbReference type="SMART" id="SM00194">
    <property type="entry name" value="PTPc"/>
    <property type="match status" value="1"/>
</dbReference>
<feature type="compositionally biased region" description="Basic and acidic residues" evidence="11">
    <location>
        <begin position="355"/>
        <end position="372"/>
    </location>
</feature>
<evidence type="ECO:0000256" key="5">
    <source>
        <dbReference type="ARBA" id="ARBA00022553"/>
    </source>
</evidence>
<dbReference type="PROSITE" id="PS50056">
    <property type="entry name" value="TYR_PHOSPHATASE_2"/>
    <property type="match status" value="1"/>
</dbReference>
<dbReference type="SMART" id="SM00404">
    <property type="entry name" value="PTPc_motif"/>
    <property type="match status" value="1"/>
</dbReference>
<dbReference type="InterPro" id="IPR000242">
    <property type="entry name" value="PTP_cat"/>
</dbReference>
<dbReference type="InterPro" id="IPR029021">
    <property type="entry name" value="Prot-tyrosine_phosphatase-like"/>
</dbReference>
<comment type="caution">
    <text evidence="15">The sequence shown here is derived from an EMBL/GenBank/DDBJ whole genome shotgun (WGS) entry which is preliminary data.</text>
</comment>
<proteinExistence type="inferred from homology"/>
<dbReference type="InterPro" id="IPR051985">
    <property type="entry name" value="NR_tyrosine_phosphatase"/>
</dbReference>
<dbReference type="PROSITE" id="PS00383">
    <property type="entry name" value="TYR_PHOSPHATASE_1"/>
    <property type="match status" value="1"/>
</dbReference>
<feature type="compositionally biased region" description="Basic and acidic residues" evidence="11">
    <location>
        <begin position="325"/>
        <end position="336"/>
    </location>
</feature>
<protein>
    <recommendedName>
        <fullName evidence="4">protein-tyrosine-phosphatase</fullName>
        <ecNumber evidence="4">3.1.3.48</ecNumber>
    </recommendedName>
</protein>
<keyword evidence="8" id="KW-0904">Protein phosphatase</keyword>
<keyword evidence="5" id="KW-0597">Phosphoprotein</keyword>
<dbReference type="InterPro" id="IPR003595">
    <property type="entry name" value="Tyr_Pase_cat"/>
</dbReference>
<dbReference type="InterPro" id="IPR012265">
    <property type="entry name" value="Ptpn1/Ptpn2"/>
</dbReference>
<evidence type="ECO:0000256" key="11">
    <source>
        <dbReference type="SAM" id="MobiDB-lite"/>
    </source>
</evidence>
<dbReference type="PANTHER" id="PTHR46047:SF3">
    <property type="entry name" value="TYROSINE-PROTEIN PHOSPHATASE NON-RECEPTOR TYPE 61F"/>
    <property type="match status" value="1"/>
</dbReference>
<accession>A0ABP0G877</accession>
<keyword evidence="6" id="KW-0378">Hydrolase</keyword>
<dbReference type="EMBL" id="CAWYQH010000103">
    <property type="protein sequence ID" value="CAK8687078.1"/>
    <property type="molecule type" value="Genomic_DNA"/>
</dbReference>
<dbReference type="SUPFAM" id="SSF52799">
    <property type="entry name" value="(Phosphotyrosine protein) phosphatases II"/>
    <property type="match status" value="1"/>
</dbReference>
<feature type="domain" description="Tyrosine-protein phosphatase" evidence="13">
    <location>
        <begin position="23"/>
        <end position="284"/>
    </location>
</feature>
<evidence type="ECO:0000256" key="6">
    <source>
        <dbReference type="ARBA" id="ARBA00022801"/>
    </source>
</evidence>
<dbReference type="InterPro" id="IPR000387">
    <property type="entry name" value="Tyr_Pase_dom"/>
</dbReference>
<keyword evidence="7" id="KW-0256">Endoplasmic reticulum</keyword>
<evidence type="ECO:0000256" key="12">
    <source>
        <dbReference type="SAM" id="Phobius"/>
    </source>
</evidence>
<gene>
    <name evidence="15" type="ORF">CVLEPA_LOCUS19113</name>
</gene>
<dbReference type="PANTHER" id="PTHR46047">
    <property type="entry name" value="TYROSINE-PROTEIN PHOSPHATASE NON-RECEPTOR TYPE 61F"/>
    <property type="match status" value="1"/>
</dbReference>
<sequence>MKNSLKMISINELVAVIEQQQGWDRLFREIKATSAAYELPCRAAKLQHNRNRNRYRDVSPFDHSRVRLLNGPSDYINSSLVNIEAAGRRYILSQGPLPGTSGHLWQMVWEQNSKSIIMLNKIIEKGARKCHQYWPLDHNLMSFPEEGFEVSFQSETDHHNFYVRELRLTETKTEKQESRIIYQFHYTAWPDFGVPESPTAFLDFLGCVREYGVLENDVGPAVIHCSAGIGRSGTFALVDTCLVFLEKGIPFDIGETLLEMRKDRMGLIQTPQQLRFSYFAIADCERLLSSRQAEDLGDEDESGSSSEDEDESGNPESISEEENAGEDRTPDEKGDDAFGDEDQQDDEPKENRKRHMEEPNGPADEKRGKETATPDMPPPVEEPVNPIDNNNIKEGVRHRQITERKEALKHQVEQIKNNMKASEKKWPWERYFIGGLLASVVIGIAARYYWYG</sequence>
<keyword evidence="10" id="KW-0175">Coiled coil</keyword>
<evidence type="ECO:0000256" key="1">
    <source>
        <dbReference type="ARBA" id="ARBA00004240"/>
    </source>
</evidence>